<accession>M2R3N6</accession>
<sequence length="646" mass="72178">MSPQHQQNPSDLLDSVPRMSLRCTQASLGWSSDVSASPHYVYPVPGSSDLSDSESSQKRVSKACDACKRRKVRCNGQTRCQQCAHLGLRCIYSPSSKQRSQGKRGHIISEFRTQTSTSSATATPILPAHPGQATYQAVYTPISPTVTSNEAEATSPVSSLTLQYNKSFFLDLIPDYVEGVYPVHPVITAHELRQYIEAMDTDPDVCSFVYAFGGCTLNLTRYGDRRTDEVVQTIEKLMDHSIDTMRRSHKHCQFSVMRAVQSMFIHNCLMSLQGSDAAFFYMRDAITIIQLLRIDNPENAAQLSAPERSRRQRLYWQAFIHERFLAILDYRRAILPPLYTMPEDDPTLPIQVHEGFIHIIKLFKLLDTEFLNSWLDSQGANVTSTWVEAKSRELEGDPEADARELSMLSMMQRADLCITREWLRTLVWRLAMSQTLLSSRSPKECLSLLFPVRLSQTLRQLVSSMSRQDIEVHGTSITQKLFEITDTIADVLIHVPAATLDETALRIDDFLFILDFVLLIPHLDHTRRGILLEKLERLQTMFPEVLSNASSPNLPLDVHSPPSGGNNSSSNNNNGAGPVVPSDPWYQVTQSKTAGGLELMADGHGVLQAPAAQGALPRGEARSGLLATWNNISRRLTMQVATFGDG</sequence>
<dbReference type="GO" id="GO:0000981">
    <property type="term" value="F:DNA-binding transcription factor activity, RNA polymerase II-specific"/>
    <property type="evidence" value="ECO:0007669"/>
    <property type="project" value="InterPro"/>
</dbReference>
<organism evidence="4 5">
    <name type="scientific">Cochliobolus sativus (strain ND90Pr / ATCC 201652)</name>
    <name type="common">Common root rot and spot blotch fungus</name>
    <name type="synonym">Bipolaris sorokiniana</name>
    <dbReference type="NCBI Taxonomy" id="665912"/>
    <lineage>
        <taxon>Eukaryota</taxon>
        <taxon>Fungi</taxon>
        <taxon>Dikarya</taxon>
        <taxon>Ascomycota</taxon>
        <taxon>Pezizomycotina</taxon>
        <taxon>Dothideomycetes</taxon>
        <taxon>Pleosporomycetidae</taxon>
        <taxon>Pleosporales</taxon>
        <taxon>Pleosporineae</taxon>
        <taxon>Pleosporaceae</taxon>
        <taxon>Bipolaris</taxon>
    </lineage>
</organism>
<keyword evidence="5" id="KW-1185">Reference proteome</keyword>
<feature type="region of interest" description="Disordered" evidence="2">
    <location>
        <begin position="553"/>
        <end position="585"/>
    </location>
</feature>
<feature type="domain" description="Zn(2)-C6 fungal-type" evidence="3">
    <location>
        <begin position="63"/>
        <end position="92"/>
    </location>
</feature>
<gene>
    <name evidence="4" type="ORF">COCSADRAFT_183002</name>
</gene>
<dbReference type="Gene3D" id="4.10.240.10">
    <property type="entry name" value="Zn(2)-C6 fungal-type DNA-binding domain"/>
    <property type="match status" value="1"/>
</dbReference>
<dbReference type="OrthoDB" id="2740448at2759"/>
<dbReference type="InterPro" id="IPR050797">
    <property type="entry name" value="Carb_Metab_Trans_Reg"/>
</dbReference>
<dbReference type="PROSITE" id="PS00463">
    <property type="entry name" value="ZN2_CY6_FUNGAL_1"/>
    <property type="match status" value="1"/>
</dbReference>
<dbReference type="CDD" id="cd00067">
    <property type="entry name" value="GAL4"/>
    <property type="match status" value="1"/>
</dbReference>
<dbReference type="SUPFAM" id="SSF57701">
    <property type="entry name" value="Zn2/Cys6 DNA-binding domain"/>
    <property type="match status" value="1"/>
</dbReference>
<dbReference type="KEGG" id="bsc:COCSADRAFT_183002"/>
<dbReference type="PROSITE" id="PS50048">
    <property type="entry name" value="ZN2_CY6_FUNGAL_2"/>
    <property type="match status" value="1"/>
</dbReference>
<keyword evidence="1" id="KW-0539">Nucleus</keyword>
<dbReference type="AlphaFoldDB" id="M2R3N6"/>
<proteinExistence type="predicted"/>
<dbReference type="HOGENOM" id="CLU_016574_6_1_1"/>
<dbReference type="GeneID" id="19133389"/>
<dbReference type="OMA" id="QQCEHLD"/>
<dbReference type="EMBL" id="KB445647">
    <property type="protein sequence ID" value="EMD61819.1"/>
    <property type="molecule type" value="Genomic_DNA"/>
</dbReference>
<dbReference type="Pfam" id="PF00172">
    <property type="entry name" value="Zn_clus"/>
    <property type="match status" value="1"/>
</dbReference>
<evidence type="ECO:0000256" key="2">
    <source>
        <dbReference type="SAM" id="MobiDB-lite"/>
    </source>
</evidence>
<dbReference type="RefSeq" id="XP_007702215.1">
    <property type="nucleotide sequence ID" value="XM_007704025.1"/>
</dbReference>
<name>M2R3N6_COCSN</name>
<evidence type="ECO:0000313" key="4">
    <source>
        <dbReference type="EMBL" id="EMD61819.1"/>
    </source>
</evidence>
<dbReference type="PANTHER" id="PTHR31668">
    <property type="entry name" value="GLUCOSE TRANSPORT TRANSCRIPTION REGULATOR RGT1-RELATED-RELATED"/>
    <property type="match status" value="1"/>
</dbReference>
<evidence type="ECO:0000256" key="1">
    <source>
        <dbReference type="ARBA" id="ARBA00023242"/>
    </source>
</evidence>
<dbReference type="PANTHER" id="PTHR31668:SF24">
    <property type="entry name" value="TRANSCRIPTION FACTOR, PUTATIVE-RELATED"/>
    <property type="match status" value="1"/>
</dbReference>
<dbReference type="GO" id="GO:0008270">
    <property type="term" value="F:zinc ion binding"/>
    <property type="evidence" value="ECO:0007669"/>
    <property type="project" value="InterPro"/>
</dbReference>
<feature type="compositionally biased region" description="Low complexity" evidence="2">
    <location>
        <begin position="560"/>
        <end position="582"/>
    </location>
</feature>
<dbReference type="InterPro" id="IPR001138">
    <property type="entry name" value="Zn2Cys6_DnaBD"/>
</dbReference>
<evidence type="ECO:0000259" key="3">
    <source>
        <dbReference type="PROSITE" id="PS50048"/>
    </source>
</evidence>
<evidence type="ECO:0000313" key="5">
    <source>
        <dbReference type="Proteomes" id="UP000016934"/>
    </source>
</evidence>
<dbReference type="Proteomes" id="UP000016934">
    <property type="component" value="Unassembled WGS sequence"/>
</dbReference>
<reference evidence="5" key="2">
    <citation type="journal article" date="2013" name="PLoS Genet.">
        <title>Comparative genome structure, secondary metabolite, and effector coding capacity across Cochliobolus pathogens.</title>
        <authorList>
            <person name="Condon B.J."/>
            <person name="Leng Y."/>
            <person name="Wu D."/>
            <person name="Bushley K.E."/>
            <person name="Ohm R.A."/>
            <person name="Otillar R."/>
            <person name="Martin J."/>
            <person name="Schackwitz W."/>
            <person name="Grimwood J."/>
            <person name="MohdZainudin N."/>
            <person name="Xue C."/>
            <person name="Wang R."/>
            <person name="Manning V.A."/>
            <person name="Dhillon B."/>
            <person name="Tu Z.J."/>
            <person name="Steffenson B.J."/>
            <person name="Salamov A."/>
            <person name="Sun H."/>
            <person name="Lowry S."/>
            <person name="LaButti K."/>
            <person name="Han J."/>
            <person name="Copeland A."/>
            <person name="Lindquist E."/>
            <person name="Barry K."/>
            <person name="Schmutz J."/>
            <person name="Baker S.E."/>
            <person name="Ciuffetti L.M."/>
            <person name="Grigoriev I.V."/>
            <person name="Zhong S."/>
            <person name="Turgeon B.G."/>
        </authorList>
    </citation>
    <scope>NUCLEOTIDE SEQUENCE [LARGE SCALE GENOMIC DNA]</scope>
    <source>
        <strain evidence="5">ND90Pr / ATCC 201652</strain>
    </source>
</reference>
<reference evidence="4 5" key="1">
    <citation type="journal article" date="2012" name="PLoS Pathog.">
        <title>Diverse lifestyles and strategies of plant pathogenesis encoded in the genomes of eighteen Dothideomycetes fungi.</title>
        <authorList>
            <person name="Ohm R.A."/>
            <person name="Feau N."/>
            <person name="Henrissat B."/>
            <person name="Schoch C.L."/>
            <person name="Horwitz B.A."/>
            <person name="Barry K.W."/>
            <person name="Condon B.J."/>
            <person name="Copeland A.C."/>
            <person name="Dhillon B."/>
            <person name="Glaser F."/>
            <person name="Hesse C.N."/>
            <person name="Kosti I."/>
            <person name="LaButti K."/>
            <person name="Lindquist E.A."/>
            <person name="Lucas S."/>
            <person name="Salamov A.A."/>
            <person name="Bradshaw R.E."/>
            <person name="Ciuffetti L."/>
            <person name="Hamelin R.C."/>
            <person name="Kema G.H.J."/>
            <person name="Lawrence C."/>
            <person name="Scott J.A."/>
            <person name="Spatafora J.W."/>
            <person name="Turgeon B.G."/>
            <person name="de Wit P.J.G.M."/>
            <person name="Zhong S."/>
            <person name="Goodwin S.B."/>
            <person name="Grigoriev I.V."/>
        </authorList>
    </citation>
    <scope>NUCLEOTIDE SEQUENCE [LARGE SCALE GENOMIC DNA]</scope>
    <source>
        <strain evidence="5">ND90Pr / ATCC 201652</strain>
    </source>
</reference>
<dbReference type="InterPro" id="IPR036864">
    <property type="entry name" value="Zn2-C6_fun-type_DNA-bd_sf"/>
</dbReference>
<protein>
    <recommendedName>
        <fullName evidence="3">Zn(2)-C6 fungal-type domain-containing protein</fullName>
    </recommendedName>
</protein>
<dbReference type="STRING" id="665912.M2R3N6"/>
<dbReference type="eggNOG" id="ENOG502QV3Y">
    <property type="taxonomic scope" value="Eukaryota"/>
</dbReference>
<dbReference type="SMART" id="SM00066">
    <property type="entry name" value="GAL4"/>
    <property type="match status" value="1"/>
</dbReference>
<dbReference type="CDD" id="cd12148">
    <property type="entry name" value="fungal_TF_MHR"/>
    <property type="match status" value="1"/>
</dbReference>